<keyword evidence="12" id="KW-1185">Reference proteome</keyword>
<comment type="similarity">
    <text evidence="3">Belongs to the TVP18 family.</text>
</comment>
<dbReference type="PANTHER" id="PTHR13314:SF2">
    <property type="entry name" value="CALCIUM CHANNEL FLOWER HOMOLOG"/>
    <property type="match status" value="1"/>
</dbReference>
<dbReference type="AlphaFoldDB" id="A0A9P8AI95"/>
<comment type="function">
    <text evidence="1">Golgi membrane protein involved in vesicular trafficking.</text>
</comment>
<evidence type="ECO:0000256" key="5">
    <source>
        <dbReference type="ARBA" id="ARBA00020655"/>
    </source>
</evidence>
<keyword evidence="8" id="KW-0333">Golgi apparatus</keyword>
<dbReference type="Pfam" id="PF10233">
    <property type="entry name" value="Cg6151-P"/>
    <property type="match status" value="1"/>
</dbReference>
<feature type="transmembrane region" description="Helical" evidence="10">
    <location>
        <begin position="34"/>
        <end position="52"/>
    </location>
</feature>
<dbReference type="GO" id="GO:0000139">
    <property type="term" value="C:Golgi membrane"/>
    <property type="evidence" value="ECO:0007669"/>
    <property type="project" value="UniProtKB-SubCell"/>
</dbReference>
<name>A0A9P8AI95_9ASCO</name>
<protein>
    <recommendedName>
        <fullName evidence="4">Golgi apparatus membrane protein TVP18</fullName>
    </recommendedName>
    <alternativeName>
        <fullName evidence="5">Golgi apparatus membrane protein tvp18</fullName>
    </alternativeName>
</protein>
<evidence type="ECO:0000256" key="2">
    <source>
        <dbReference type="ARBA" id="ARBA00004653"/>
    </source>
</evidence>
<comment type="subcellular location">
    <subcellularLocation>
        <location evidence="2">Golgi apparatus membrane</location>
        <topology evidence="2">Multi-pass membrane protein</topology>
    </subcellularLocation>
</comment>
<evidence type="ECO:0000256" key="6">
    <source>
        <dbReference type="ARBA" id="ARBA00022692"/>
    </source>
</evidence>
<dbReference type="InterPro" id="IPR019365">
    <property type="entry name" value="TVP18/Ca-channel_flower"/>
</dbReference>
<dbReference type="SMART" id="SM01077">
    <property type="entry name" value="Cg6151-P"/>
    <property type="match status" value="1"/>
</dbReference>
<feature type="transmembrane region" description="Helical" evidence="10">
    <location>
        <begin position="100"/>
        <end position="117"/>
    </location>
</feature>
<organism evidence="11 12">
    <name type="scientific">Scheffersomyces spartinae</name>
    <dbReference type="NCBI Taxonomy" id="45513"/>
    <lineage>
        <taxon>Eukaryota</taxon>
        <taxon>Fungi</taxon>
        <taxon>Dikarya</taxon>
        <taxon>Ascomycota</taxon>
        <taxon>Saccharomycotina</taxon>
        <taxon>Pichiomycetes</taxon>
        <taxon>Debaryomycetaceae</taxon>
        <taxon>Scheffersomyces</taxon>
    </lineage>
</organism>
<dbReference type="GO" id="GO:0016192">
    <property type="term" value="P:vesicle-mediated transport"/>
    <property type="evidence" value="ECO:0007669"/>
    <property type="project" value="TreeGrafter"/>
</dbReference>
<feature type="transmembrane region" description="Helical" evidence="10">
    <location>
        <begin position="58"/>
        <end position="80"/>
    </location>
</feature>
<dbReference type="GeneID" id="66114715"/>
<dbReference type="Proteomes" id="UP000790833">
    <property type="component" value="Unassembled WGS sequence"/>
</dbReference>
<sequence>MALAQDIGSNVGSLIFSTFSSDFKKKNFSLYGQWIALFTVFLCLALGIANIFHFNLVIIFSIICLIQGLVVIVVEIPFLLRICPFTDKFTNFIRAFDNNLPRCGFYLLLGVIQWLSLTLQATSLIVVAVFFTLASACYGLAALKHQDFIKSSFQSTQAANDLETQIGNSVTRNVL</sequence>
<evidence type="ECO:0000256" key="3">
    <source>
        <dbReference type="ARBA" id="ARBA00005738"/>
    </source>
</evidence>
<comment type="caution">
    <text evidence="11">The sequence shown here is derived from an EMBL/GenBank/DDBJ whole genome shotgun (WGS) entry which is preliminary data.</text>
</comment>
<evidence type="ECO:0000256" key="7">
    <source>
        <dbReference type="ARBA" id="ARBA00022989"/>
    </source>
</evidence>
<feature type="transmembrane region" description="Helical" evidence="10">
    <location>
        <begin position="123"/>
        <end position="143"/>
    </location>
</feature>
<evidence type="ECO:0000256" key="8">
    <source>
        <dbReference type="ARBA" id="ARBA00023034"/>
    </source>
</evidence>
<dbReference type="EMBL" id="JAHMUF010000015">
    <property type="protein sequence ID" value="KAG7192884.1"/>
    <property type="molecule type" value="Genomic_DNA"/>
</dbReference>
<keyword evidence="7 10" id="KW-1133">Transmembrane helix</keyword>
<reference evidence="11" key="1">
    <citation type="submission" date="2021-03" db="EMBL/GenBank/DDBJ databases">
        <authorList>
            <person name="Palmer J.M."/>
        </authorList>
    </citation>
    <scope>NUCLEOTIDE SEQUENCE</scope>
    <source>
        <strain evidence="11">ARV_011</strain>
    </source>
</reference>
<evidence type="ECO:0000256" key="9">
    <source>
        <dbReference type="ARBA" id="ARBA00023136"/>
    </source>
</evidence>
<gene>
    <name evidence="11" type="primary">TVP18</name>
    <name evidence="11" type="ORF">KQ657_001341</name>
</gene>
<evidence type="ECO:0000256" key="10">
    <source>
        <dbReference type="SAM" id="Phobius"/>
    </source>
</evidence>
<evidence type="ECO:0000313" key="12">
    <source>
        <dbReference type="Proteomes" id="UP000790833"/>
    </source>
</evidence>
<dbReference type="OrthoDB" id="5591789at2759"/>
<proteinExistence type="inferred from homology"/>
<keyword evidence="6 10" id="KW-0812">Transmembrane</keyword>
<dbReference type="PANTHER" id="PTHR13314">
    <property type="entry name" value="CALCIUM CHANNEL FLOWER HOMOLOG"/>
    <property type="match status" value="1"/>
</dbReference>
<dbReference type="RefSeq" id="XP_043048434.1">
    <property type="nucleotide sequence ID" value="XM_043192139.1"/>
</dbReference>
<keyword evidence="9 10" id="KW-0472">Membrane</keyword>
<evidence type="ECO:0000313" key="11">
    <source>
        <dbReference type="EMBL" id="KAG7192884.1"/>
    </source>
</evidence>
<accession>A0A9P8AI95</accession>
<evidence type="ECO:0000256" key="4">
    <source>
        <dbReference type="ARBA" id="ARBA00013563"/>
    </source>
</evidence>
<evidence type="ECO:0000256" key="1">
    <source>
        <dbReference type="ARBA" id="ARBA00003246"/>
    </source>
</evidence>